<evidence type="ECO:0000313" key="3">
    <source>
        <dbReference type="Proteomes" id="UP000053392"/>
    </source>
</evidence>
<dbReference type="AlphaFoldDB" id="A0A0D0UR00"/>
<dbReference type="SUPFAM" id="SSF52540">
    <property type="entry name" value="P-loop containing nucleoside triphosphate hydrolases"/>
    <property type="match status" value="1"/>
</dbReference>
<protein>
    <recommendedName>
        <fullName evidence="1">Phosphoribulokinase/uridine kinase domain-containing protein</fullName>
    </recommendedName>
</protein>
<dbReference type="OrthoDB" id="6362633at2759"/>
<gene>
    <name evidence="2" type="ORF">I313_06329</name>
</gene>
<sequence>MASDIQRLAEDVVETYFSQNTENRLLIGIAGAPGCGKSTIAYPLTKRINDILTTRSAAGREEPISAVCVSLDGWHYTRAQLDQMDDPVKAHWWRGAHFTFDQTGYQTFLGLLRIPASSAPSEIPFPTFDHAMKDPTPSPIPITLKDRMILIEGLYTLFNLPGWKECAEMMDFKIWVDVNEETARRRLVKRNFEAGVFDSLEACAARVDAVDMKNGEVVRAHTAKPTHVFVSVDGQMY</sequence>
<dbReference type="Pfam" id="PF00485">
    <property type="entry name" value="PRK"/>
    <property type="match status" value="1"/>
</dbReference>
<dbReference type="GO" id="GO:0016301">
    <property type="term" value="F:kinase activity"/>
    <property type="evidence" value="ECO:0007669"/>
    <property type="project" value="InterPro"/>
</dbReference>
<dbReference type="EMBL" id="KN847914">
    <property type="protein sequence ID" value="KIR37606.1"/>
    <property type="molecule type" value="Genomic_DNA"/>
</dbReference>
<dbReference type="PANTHER" id="PTHR10285">
    <property type="entry name" value="URIDINE KINASE"/>
    <property type="match status" value="1"/>
</dbReference>
<name>A0A0D0UR00_9TREE</name>
<accession>A0A0D0UR00</accession>
<organism evidence="2 3">
    <name type="scientific">Cryptococcus deuterogattii Ram5</name>
    <dbReference type="NCBI Taxonomy" id="1296110"/>
    <lineage>
        <taxon>Eukaryota</taxon>
        <taxon>Fungi</taxon>
        <taxon>Dikarya</taxon>
        <taxon>Basidiomycota</taxon>
        <taxon>Agaricomycotina</taxon>
        <taxon>Tremellomycetes</taxon>
        <taxon>Tremellales</taxon>
        <taxon>Cryptococcaceae</taxon>
        <taxon>Cryptococcus</taxon>
        <taxon>Cryptococcus gattii species complex</taxon>
    </lineage>
</organism>
<dbReference type="InterPro" id="IPR027417">
    <property type="entry name" value="P-loop_NTPase"/>
</dbReference>
<feature type="domain" description="Phosphoribulokinase/uridine kinase" evidence="1">
    <location>
        <begin position="26"/>
        <end position="193"/>
    </location>
</feature>
<reference evidence="2 3" key="1">
    <citation type="submission" date="2015-01" db="EMBL/GenBank/DDBJ databases">
        <title>The Genome Sequence of Cryptococcus gattii Ram5.</title>
        <authorList>
            <consortium name="The Broad Institute Genomics Platform"/>
            <person name="Cuomo C."/>
            <person name="Litvintseva A."/>
            <person name="Chen Y."/>
            <person name="Heitman J."/>
            <person name="Sun S."/>
            <person name="Springer D."/>
            <person name="Dromer F."/>
            <person name="Young S."/>
            <person name="Zeng Q."/>
            <person name="Gargeya S."/>
            <person name="Abouelleil A."/>
            <person name="Alvarado L."/>
            <person name="Chapman S.B."/>
            <person name="Gainer-Dewar J."/>
            <person name="Goldberg J."/>
            <person name="Griggs A."/>
            <person name="Gujja S."/>
            <person name="Hansen M."/>
            <person name="Howarth C."/>
            <person name="Imamovic A."/>
            <person name="Larimer J."/>
            <person name="Murphy C."/>
            <person name="Naylor J."/>
            <person name="Pearson M."/>
            <person name="Priest M."/>
            <person name="Roberts A."/>
            <person name="Saif S."/>
            <person name="Shea T."/>
            <person name="Sykes S."/>
            <person name="Wortman J."/>
            <person name="Nusbaum C."/>
            <person name="Birren B."/>
        </authorList>
    </citation>
    <scope>NUCLEOTIDE SEQUENCE [LARGE SCALE GENOMIC DNA]</scope>
    <source>
        <strain evidence="2 3">Ram5</strain>
    </source>
</reference>
<dbReference type="InterPro" id="IPR006083">
    <property type="entry name" value="PRK/URK"/>
</dbReference>
<evidence type="ECO:0000313" key="2">
    <source>
        <dbReference type="EMBL" id="KIR37606.1"/>
    </source>
</evidence>
<dbReference type="Proteomes" id="UP000053392">
    <property type="component" value="Unassembled WGS sequence"/>
</dbReference>
<keyword evidence="3" id="KW-1185">Reference proteome</keyword>
<dbReference type="Gene3D" id="3.40.50.300">
    <property type="entry name" value="P-loop containing nucleotide triphosphate hydrolases"/>
    <property type="match status" value="1"/>
</dbReference>
<evidence type="ECO:0000259" key="1">
    <source>
        <dbReference type="Pfam" id="PF00485"/>
    </source>
</evidence>
<dbReference type="GO" id="GO:0005524">
    <property type="term" value="F:ATP binding"/>
    <property type="evidence" value="ECO:0007669"/>
    <property type="project" value="InterPro"/>
</dbReference>
<dbReference type="HOGENOM" id="CLU_067202_1_1_1"/>
<proteinExistence type="predicted"/>